<dbReference type="Pfam" id="PF04993">
    <property type="entry name" value="TfoX_N"/>
    <property type="match status" value="1"/>
</dbReference>
<reference evidence="3 4" key="1">
    <citation type="journal article" date="2011" name="Stand. Genomic Sci.">
        <title>Complete genome of the onion pathogen Enterobacter cloacae EcWSU1.</title>
        <authorList>
            <person name="Humann J.L."/>
            <person name="Wildung M."/>
            <person name="Cheng C.H."/>
            <person name="Lee T."/>
            <person name="Stewart J.E."/>
            <person name="Drew J.C."/>
            <person name="Triplett E.W."/>
            <person name="Main D."/>
            <person name="Schroeder B.K."/>
        </authorList>
    </citation>
    <scope>NUCLEOTIDE SEQUENCE [LARGE SCALE GENOMIC DNA]</scope>
    <source>
        <strain evidence="3 4">EcWSU1</strain>
    </source>
</reference>
<dbReference type="eggNOG" id="COG3070">
    <property type="taxonomic scope" value="Bacteria"/>
</dbReference>
<dbReference type="PANTHER" id="PTHR36121:SF1">
    <property type="entry name" value="PROTEIN SXY"/>
    <property type="match status" value="1"/>
</dbReference>
<sequence length="215" mass="24634">MILKGNIMKKISYERIYKSQEYLSPLGEIHHRALFGGYTLAVDDAVFAMVSDGELYLRACEESAKYCVKNASSFLTLMKRGRPVLLNYYRVDDGLWQDRERLLQLSSFALNAARKERSQRDRRNRLKDLPNLTFQLEVLLFEAGITDEETLRELGARASWLKMRAKNKALSIKVLFALEGAIAGLHEAALPAGIRRELTEWFNALPEPQENHSSR</sequence>
<dbReference type="SUPFAM" id="SSF159894">
    <property type="entry name" value="YgaC/TfoX-N like"/>
    <property type="match status" value="1"/>
</dbReference>
<dbReference type="AlphaFoldDB" id="G8LHT8"/>
<evidence type="ECO:0000313" key="3">
    <source>
        <dbReference type="EMBL" id="AEW72980.1"/>
    </source>
</evidence>
<dbReference type="GO" id="GO:0030420">
    <property type="term" value="P:establishment of competence for transformation"/>
    <property type="evidence" value="ECO:0007669"/>
    <property type="project" value="InterPro"/>
</dbReference>
<dbReference type="HOGENOM" id="CLU_094990_0_0_6"/>
<feature type="domain" description="TfoX N-terminal" evidence="1">
    <location>
        <begin position="21"/>
        <end position="113"/>
    </location>
</feature>
<dbReference type="Proteomes" id="UP000007838">
    <property type="component" value="Chromosome"/>
</dbReference>
<dbReference type="Gene3D" id="3.30.1460.30">
    <property type="entry name" value="YgaC/TfoX-N like chaperone"/>
    <property type="match status" value="1"/>
</dbReference>
<proteinExistence type="predicted"/>
<protein>
    <submittedName>
        <fullName evidence="3">Sxy</fullName>
    </submittedName>
</protein>
<dbReference type="PIRSF" id="PIRSF028788">
    <property type="entry name" value="TfoX_Sxy"/>
    <property type="match status" value="1"/>
</dbReference>
<dbReference type="Gene3D" id="1.10.150.20">
    <property type="entry name" value="5' to 3' exonuclease, C-terminal subdomain"/>
    <property type="match status" value="1"/>
</dbReference>
<gene>
    <name evidence="3" type="primary">sxy</name>
    <name evidence="3" type="ORF">EcWSU1_01541</name>
</gene>
<dbReference type="InterPro" id="IPR007076">
    <property type="entry name" value="TfoX_N"/>
</dbReference>
<feature type="domain" description="TfoX C-terminal" evidence="2">
    <location>
        <begin position="123"/>
        <end position="201"/>
    </location>
</feature>
<dbReference type="InterPro" id="IPR047525">
    <property type="entry name" value="TfoX-like"/>
</dbReference>
<dbReference type="KEGG" id="eec:EcWSU1_01541"/>
<accession>G8LHT8</accession>
<name>G8LHT8_9ENTR</name>
<evidence type="ECO:0000313" key="4">
    <source>
        <dbReference type="Proteomes" id="UP000007838"/>
    </source>
</evidence>
<dbReference type="InterPro" id="IPR007077">
    <property type="entry name" value="TfoX_C"/>
</dbReference>
<dbReference type="EMBL" id="CP002886">
    <property type="protein sequence ID" value="AEW72980.1"/>
    <property type="molecule type" value="Genomic_DNA"/>
</dbReference>
<dbReference type="InterPro" id="IPR026256">
    <property type="entry name" value="TfoX-like_gammaprotbact"/>
</dbReference>
<dbReference type="PANTHER" id="PTHR36121">
    <property type="entry name" value="PROTEIN SXY"/>
    <property type="match status" value="1"/>
</dbReference>
<organism evidence="3 4">
    <name type="scientific">Enterobacter ludwigii</name>
    <dbReference type="NCBI Taxonomy" id="299767"/>
    <lineage>
        <taxon>Bacteria</taxon>
        <taxon>Pseudomonadati</taxon>
        <taxon>Pseudomonadota</taxon>
        <taxon>Gammaproteobacteria</taxon>
        <taxon>Enterobacterales</taxon>
        <taxon>Enterobacteriaceae</taxon>
        <taxon>Enterobacter</taxon>
        <taxon>Enterobacter cloacae complex</taxon>
    </lineage>
</organism>
<dbReference type="Pfam" id="PF04994">
    <property type="entry name" value="TfoX_C"/>
    <property type="match status" value="1"/>
</dbReference>
<evidence type="ECO:0000259" key="1">
    <source>
        <dbReference type="Pfam" id="PF04993"/>
    </source>
</evidence>
<evidence type="ECO:0000259" key="2">
    <source>
        <dbReference type="Pfam" id="PF04994"/>
    </source>
</evidence>